<comment type="similarity">
    <text evidence="7">Belongs to the RNA polymerase beta' chain family.</text>
</comment>
<sequence>MNFYYIKKYKDSPINSIQINIASPKSIFNWSSRRKINDITIGEIETAQTMNYKTLKPENLGLFCEQIFGPINDFECACGKRYENESLDICSQCKIEYISSRVRRNRLAYIKLISPVAHIWYIKYISILLDISFKHLDSIIYCTDDIVFKNQLKDLLFSKNITKKIFITDSLKNTKFLKHNLYRQNYVLRIQKDLITYLRTRKKAIFLSSDPKIKKKKRDSLIEPSYYMLNTFSLLSYSFQWEAKKQWNTIIWYLKYSQKFSETSYQIDPKARKSSSLFFQEFEIRNLFGTRIIYSWLKYFDYNFQLLNLERQIRFFIFELREEIKEISSILLISSLNSRFFQSFHKRIKQLDWKKNKAYRRLKLVVYFRRAKIQPRWMILSLLPVLPPDLRPIVELGSNKVAVSDINKSYQTVLLRNIRLKKFYNSTNFNDFIEEIRYTKRLLQESVDDLIQQKKSKKSSSTNSKSISDVLKGKRGRFRQNLLGKRVDYSGRSVIIVDPTLQLHECGIPLKMAIELFYPFIIQEMVLTKFARSIPGAKKIIAKNKKVIISIIIKVLQNYLVLLNRAPTLHKLGIQAFQPKLVAGKAIRLHPLVCPAFNADFDGDQMGLHIPLSFEARAEAWKLLWSRNNILFPATSDPVLTPGQDMILGCYYLTSSLLFDEKLNYLKPTSFQLKSLTIYFNSMDDVLKAYYQQKIDIHTNIWIRLNKITLFEFQNNSFDSFQIYKNGNICFNYSNQKIFYNFQGYYLNQYIRTTVGRVILNQTLYTSLT</sequence>
<dbReference type="PANTHER" id="PTHR19376:SF54">
    <property type="entry name" value="DNA-DIRECTED RNA POLYMERASE SUBUNIT BETA"/>
    <property type="match status" value="1"/>
</dbReference>
<dbReference type="Gene3D" id="2.40.40.20">
    <property type="match status" value="1"/>
</dbReference>
<evidence type="ECO:0000256" key="2">
    <source>
        <dbReference type="ARBA" id="ARBA00022478"/>
    </source>
</evidence>
<dbReference type="Pfam" id="PF04997">
    <property type="entry name" value="RNA_pol_Rpb1_1"/>
    <property type="match status" value="1"/>
</dbReference>
<evidence type="ECO:0000256" key="6">
    <source>
        <dbReference type="ARBA" id="ARBA00048552"/>
    </source>
</evidence>
<keyword evidence="5 7" id="KW-0804">Transcription</keyword>
<dbReference type="Pfam" id="PF04983">
    <property type="entry name" value="RNA_pol_Rpb1_3"/>
    <property type="match status" value="1"/>
</dbReference>
<organism evidence="9">
    <name type="scientific">Gymnochlora stellata</name>
    <dbReference type="NCBI Taxonomy" id="67809"/>
    <lineage>
        <taxon>Eukaryota</taxon>
        <taxon>Sar</taxon>
        <taxon>Rhizaria</taxon>
        <taxon>Cercozoa</taxon>
        <taxon>Chlorarachniophyceae</taxon>
        <taxon>Gymnochlora</taxon>
    </lineage>
</organism>
<dbReference type="InterPro" id="IPR006592">
    <property type="entry name" value="RNA_pol_N"/>
</dbReference>
<dbReference type="GO" id="GO:0003677">
    <property type="term" value="F:DNA binding"/>
    <property type="evidence" value="ECO:0007669"/>
    <property type="project" value="InterPro"/>
</dbReference>
<dbReference type="SMART" id="SM00663">
    <property type="entry name" value="RPOLA_N"/>
    <property type="match status" value="1"/>
</dbReference>
<evidence type="ECO:0000256" key="3">
    <source>
        <dbReference type="ARBA" id="ARBA00022679"/>
    </source>
</evidence>
<dbReference type="InterPro" id="IPR007066">
    <property type="entry name" value="RNA_pol_Rpb1_3"/>
</dbReference>
<keyword evidence="2 7" id="KW-0240">DNA-directed RNA polymerase</keyword>
<proteinExistence type="inferred from homology"/>
<geneLocation type="plastid" evidence="9"/>
<dbReference type="InterPro" id="IPR042102">
    <property type="entry name" value="RNA_pol_Rpb1_3_sf"/>
</dbReference>
<keyword evidence="3 7" id="KW-0808">Transferase</keyword>
<protein>
    <recommendedName>
        <fullName evidence="7">DNA-directed RNA polymerase subunit</fullName>
        <ecNumber evidence="7">2.7.7.6</ecNumber>
    </recommendedName>
</protein>
<dbReference type="Gene3D" id="1.10.274.100">
    <property type="entry name" value="RNA polymerase Rpb1, domain 3"/>
    <property type="match status" value="1"/>
</dbReference>
<dbReference type="InterPro" id="IPR044893">
    <property type="entry name" value="RNA_pol_Rpb1_clamp_domain"/>
</dbReference>
<name>A0A140JZJ6_GYMST</name>
<keyword evidence="9" id="KW-0934">Plastid</keyword>
<evidence type="ECO:0000256" key="7">
    <source>
        <dbReference type="RuleBase" id="RU004279"/>
    </source>
</evidence>
<feature type="domain" description="RNA polymerase N-terminal" evidence="8">
    <location>
        <begin position="376"/>
        <end position="654"/>
    </location>
</feature>
<evidence type="ECO:0000256" key="5">
    <source>
        <dbReference type="ARBA" id="ARBA00023163"/>
    </source>
</evidence>
<accession>A0A140JZJ6</accession>
<reference evidence="9" key="1">
    <citation type="journal article" date="2016" name="J. Plant Res.">
        <title>Plastid genome sequences of Gymnochlora stellata, Lotharella vacuolata, and Partenskyella glossopodia reveal remarkable structural conservation among chlorarachniophyte species.</title>
        <authorList>
            <person name="Suzuki S."/>
            <person name="Hirakawa Y."/>
            <person name="Kofuji R."/>
            <person name="Sugita M."/>
            <person name="Ishida K."/>
        </authorList>
    </citation>
    <scope>NUCLEOTIDE SEQUENCE</scope>
    <source>
        <strain evidence="9">CCMP2053</strain>
    </source>
</reference>
<keyword evidence="4 7" id="KW-0548">Nucleotidyltransferase</keyword>
<dbReference type="AlphaFoldDB" id="A0A140JZJ6"/>
<dbReference type="GeneID" id="27109981"/>
<dbReference type="PANTHER" id="PTHR19376">
    <property type="entry name" value="DNA-DIRECTED RNA POLYMERASE"/>
    <property type="match status" value="1"/>
</dbReference>
<evidence type="ECO:0000256" key="4">
    <source>
        <dbReference type="ARBA" id="ARBA00022695"/>
    </source>
</evidence>
<dbReference type="InterPro" id="IPR045867">
    <property type="entry name" value="DNA-dir_RpoC_beta_prime"/>
</dbReference>
<dbReference type="Gene3D" id="4.10.860.120">
    <property type="entry name" value="RNA polymerase II, clamp domain"/>
    <property type="match status" value="1"/>
</dbReference>
<evidence type="ECO:0000256" key="1">
    <source>
        <dbReference type="ARBA" id="ARBA00004026"/>
    </source>
</evidence>
<evidence type="ECO:0000313" key="9">
    <source>
        <dbReference type="EMBL" id="BAU62523.1"/>
    </source>
</evidence>
<dbReference type="RefSeq" id="YP_009240389.1">
    <property type="nucleotide sequence ID" value="NC_029741.1"/>
</dbReference>
<dbReference type="EMBL" id="AP014947">
    <property type="protein sequence ID" value="BAU62523.1"/>
    <property type="molecule type" value="Genomic_DNA"/>
</dbReference>
<dbReference type="GO" id="GO:0006351">
    <property type="term" value="P:DNA-templated transcription"/>
    <property type="evidence" value="ECO:0007669"/>
    <property type="project" value="InterPro"/>
</dbReference>
<gene>
    <name evidence="9" type="primary">rpoC1</name>
</gene>
<evidence type="ECO:0000259" key="8">
    <source>
        <dbReference type="SMART" id="SM00663"/>
    </source>
</evidence>
<dbReference type="GO" id="GO:0003899">
    <property type="term" value="F:DNA-directed RNA polymerase activity"/>
    <property type="evidence" value="ECO:0007669"/>
    <property type="project" value="UniProtKB-EC"/>
</dbReference>
<comment type="function">
    <text evidence="1 7">DNA-dependent RNA polymerase catalyzes the transcription of DNA into RNA using the four ribonucleoside triphosphates as substrates.</text>
</comment>
<dbReference type="GO" id="GO:0000428">
    <property type="term" value="C:DNA-directed RNA polymerase complex"/>
    <property type="evidence" value="ECO:0007669"/>
    <property type="project" value="UniProtKB-KW"/>
</dbReference>
<dbReference type="Gene3D" id="1.10.40.90">
    <property type="match status" value="1"/>
</dbReference>
<dbReference type="EC" id="2.7.7.6" evidence="7"/>
<dbReference type="Pfam" id="PF00623">
    <property type="entry name" value="RNA_pol_Rpb1_2"/>
    <property type="match status" value="1"/>
</dbReference>
<comment type="catalytic activity">
    <reaction evidence="6 7">
        <text>RNA(n) + a ribonucleoside 5'-triphosphate = RNA(n+1) + diphosphate</text>
        <dbReference type="Rhea" id="RHEA:21248"/>
        <dbReference type="Rhea" id="RHEA-COMP:14527"/>
        <dbReference type="Rhea" id="RHEA-COMP:17342"/>
        <dbReference type="ChEBI" id="CHEBI:33019"/>
        <dbReference type="ChEBI" id="CHEBI:61557"/>
        <dbReference type="ChEBI" id="CHEBI:140395"/>
        <dbReference type="EC" id="2.7.7.6"/>
    </reaction>
</comment>
<dbReference type="SUPFAM" id="SSF64484">
    <property type="entry name" value="beta and beta-prime subunits of DNA dependent RNA-polymerase"/>
    <property type="match status" value="1"/>
</dbReference>
<dbReference type="InterPro" id="IPR007080">
    <property type="entry name" value="RNA_pol_Rpb1_1"/>
</dbReference>
<dbReference type="InterPro" id="IPR000722">
    <property type="entry name" value="RNA_pol_asu"/>
</dbReference>